<feature type="compositionally biased region" description="Basic and acidic residues" evidence="1">
    <location>
        <begin position="34"/>
        <end position="44"/>
    </location>
</feature>
<sequence length="72" mass="7773">MAFKFCGASSPHIAFNLVRVWEREGPRRSGGGRPEAKRRAEGKVRLMASGGGSGLRLYLYWDDGDKGGGGCE</sequence>
<reference evidence="2 3" key="1">
    <citation type="journal article" date="2023" name="Plants (Basel)">
        <title>Bridging the Gap: Combining Genomics and Transcriptomics Approaches to Understand Stylosanthes scabra, an Orphan Legume from the Brazilian Caatinga.</title>
        <authorList>
            <person name="Ferreira-Neto J.R.C."/>
            <person name="da Silva M.D."/>
            <person name="Binneck E."/>
            <person name="de Melo N.F."/>
            <person name="da Silva R.H."/>
            <person name="de Melo A.L.T.M."/>
            <person name="Pandolfi V."/>
            <person name="Bustamante F.O."/>
            <person name="Brasileiro-Vidal A.C."/>
            <person name="Benko-Iseppon A.M."/>
        </authorList>
    </citation>
    <scope>NUCLEOTIDE SEQUENCE [LARGE SCALE GENOMIC DNA]</scope>
    <source>
        <tissue evidence="2">Leaves</tissue>
    </source>
</reference>
<dbReference type="EMBL" id="JASCZI010091195">
    <property type="protein sequence ID" value="MED6149419.1"/>
    <property type="molecule type" value="Genomic_DNA"/>
</dbReference>
<evidence type="ECO:0000256" key="1">
    <source>
        <dbReference type="SAM" id="MobiDB-lite"/>
    </source>
</evidence>
<dbReference type="Proteomes" id="UP001341840">
    <property type="component" value="Unassembled WGS sequence"/>
</dbReference>
<keyword evidence="3" id="KW-1185">Reference proteome</keyword>
<evidence type="ECO:0000313" key="2">
    <source>
        <dbReference type="EMBL" id="MED6149419.1"/>
    </source>
</evidence>
<organism evidence="2 3">
    <name type="scientific">Stylosanthes scabra</name>
    <dbReference type="NCBI Taxonomy" id="79078"/>
    <lineage>
        <taxon>Eukaryota</taxon>
        <taxon>Viridiplantae</taxon>
        <taxon>Streptophyta</taxon>
        <taxon>Embryophyta</taxon>
        <taxon>Tracheophyta</taxon>
        <taxon>Spermatophyta</taxon>
        <taxon>Magnoliopsida</taxon>
        <taxon>eudicotyledons</taxon>
        <taxon>Gunneridae</taxon>
        <taxon>Pentapetalae</taxon>
        <taxon>rosids</taxon>
        <taxon>fabids</taxon>
        <taxon>Fabales</taxon>
        <taxon>Fabaceae</taxon>
        <taxon>Papilionoideae</taxon>
        <taxon>50 kb inversion clade</taxon>
        <taxon>dalbergioids sensu lato</taxon>
        <taxon>Dalbergieae</taxon>
        <taxon>Pterocarpus clade</taxon>
        <taxon>Stylosanthes</taxon>
    </lineage>
</organism>
<gene>
    <name evidence="2" type="ORF">PIB30_062194</name>
</gene>
<name>A0ABU6TM06_9FABA</name>
<feature type="region of interest" description="Disordered" evidence="1">
    <location>
        <begin position="24"/>
        <end position="44"/>
    </location>
</feature>
<comment type="caution">
    <text evidence="2">The sequence shown here is derived from an EMBL/GenBank/DDBJ whole genome shotgun (WGS) entry which is preliminary data.</text>
</comment>
<evidence type="ECO:0000313" key="3">
    <source>
        <dbReference type="Proteomes" id="UP001341840"/>
    </source>
</evidence>
<proteinExistence type="predicted"/>
<protein>
    <submittedName>
        <fullName evidence="2">Uncharacterized protein</fullName>
    </submittedName>
</protein>
<accession>A0ABU6TM06</accession>